<feature type="disulfide bond" evidence="9">
    <location>
        <begin position="171"/>
        <end position="178"/>
    </location>
</feature>
<dbReference type="Pfam" id="PF05497">
    <property type="entry name" value="Destabilase"/>
    <property type="match status" value="2"/>
</dbReference>
<comment type="catalytic activity">
    <reaction evidence="1">
        <text>Hydrolysis of (1-&gt;4)-beta-linkages between N-acetylmuramic acid and N-acetyl-D-glucosamine residues in a peptidoglycan and between N-acetyl-D-glucosamine residues in chitodextrins.</text>
        <dbReference type="EC" id="3.2.1.17"/>
    </reaction>
</comment>
<evidence type="ECO:0000256" key="4">
    <source>
        <dbReference type="ARBA" id="ARBA00022638"/>
    </source>
</evidence>
<dbReference type="Gene3D" id="1.10.530.10">
    <property type="match status" value="2"/>
</dbReference>
<dbReference type="EMBL" id="JACMRX010000004">
    <property type="protein sequence ID" value="KAF7991273.1"/>
    <property type="molecule type" value="Genomic_DNA"/>
</dbReference>
<evidence type="ECO:0000256" key="5">
    <source>
        <dbReference type="ARBA" id="ARBA00022801"/>
    </source>
</evidence>
<dbReference type="Proteomes" id="UP000639338">
    <property type="component" value="Unassembled WGS sequence"/>
</dbReference>
<keyword evidence="6" id="KW-0044">Antibiotic</keyword>
<evidence type="ECO:0000256" key="1">
    <source>
        <dbReference type="ARBA" id="ARBA00000632"/>
    </source>
</evidence>
<evidence type="ECO:0000256" key="3">
    <source>
        <dbReference type="ARBA" id="ARBA00022529"/>
    </source>
</evidence>
<dbReference type="GO" id="GO:0031640">
    <property type="term" value="P:killing of cells of another organism"/>
    <property type="evidence" value="ECO:0007669"/>
    <property type="project" value="UniProtKB-KW"/>
</dbReference>
<proteinExistence type="predicted"/>
<protein>
    <recommendedName>
        <fullName evidence="2">lysozyme</fullName>
        <ecNumber evidence="2">3.2.1.17</ecNumber>
    </recommendedName>
</protein>
<dbReference type="PANTHER" id="PTHR11195:SF13">
    <property type="entry name" value="INVERTEBRATE-TYPE LYSOZYME 2-RELATED"/>
    <property type="match status" value="1"/>
</dbReference>
<dbReference type="GO" id="GO:0003796">
    <property type="term" value="F:lysozyme activity"/>
    <property type="evidence" value="ECO:0007669"/>
    <property type="project" value="UniProtKB-EC"/>
</dbReference>
<evidence type="ECO:0000256" key="8">
    <source>
        <dbReference type="ARBA" id="ARBA00023295"/>
    </source>
</evidence>
<keyword evidence="3" id="KW-0929">Antimicrobial</keyword>
<organism evidence="10 11">
    <name type="scientific">Aphidius gifuensis</name>
    <name type="common">Parasitoid wasp</name>
    <dbReference type="NCBI Taxonomy" id="684658"/>
    <lineage>
        <taxon>Eukaryota</taxon>
        <taxon>Metazoa</taxon>
        <taxon>Ecdysozoa</taxon>
        <taxon>Arthropoda</taxon>
        <taxon>Hexapoda</taxon>
        <taxon>Insecta</taxon>
        <taxon>Pterygota</taxon>
        <taxon>Neoptera</taxon>
        <taxon>Endopterygota</taxon>
        <taxon>Hymenoptera</taxon>
        <taxon>Apocrita</taxon>
        <taxon>Ichneumonoidea</taxon>
        <taxon>Braconidae</taxon>
        <taxon>Aphidiinae</taxon>
        <taxon>Aphidius</taxon>
    </lineage>
</organism>
<evidence type="ECO:0000313" key="11">
    <source>
        <dbReference type="Proteomes" id="UP000639338"/>
    </source>
</evidence>
<reference evidence="10 11" key="1">
    <citation type="submission" date="2020-08" db="EMBL/GenBank/DDBJ databases">
        <title>Aphidius gifuensis genome sequencing and assembly.</title>
        <authorList>
            <person name="Du Z."/>
        </authorList>
    </citation>
    <scope>NUCLEOTIDE SEQUENCE [LARGE SCALE GENOMIC DNA]</scope>
    <source>
        <strain evidence="10">YNYX2018</strain>
        <tissue evidence="10">Adults</tissue>
    </source>
</reference>
<evidence type="ECO:0000256" key="7">
    <source>
        <dbReference type="ARBA" id="ARBA00023157"/>
    </source>
</evidence>
<keyword evidence="7 9" id="KW-1015">Disulfide bond</keyword>
<accession>A0A834XPW9</accession>
<evidence type="ECO:0000256" key="6">
    <source>
        <dbReference type="ARBA" id="ARBA00023022"/>
    </source>
</evidence>
<keyword evidence="4" id="KW-0081">Bacteriolytic enzyme</keyword>
<gene>
    <name evidence="10" type="ORF">HCN44_002835</name>
</gene>
<dbReference type="PROSITE" id="PS51909">
    <property type="entry name" value="LYSOZYME_I"/>
    <property type="match status" value="2"/>
</dbReference>
<dbReference type="EC" id="3.2.1.17" evidence="2"/>
<keyword evidence="8" id="KW-0326">Glycosidase</keyword>
<evidence type="ECO:0000256" key="2">
    <source>
        <dbReference type="ARBA" id="ARBA00012732"/>
    </source>
</evidence>
<keyword evidence="5" id="KW-0378">Hydrolase</keyword>
<comment type="caution">
    <text evidence="10">The sequence shown here is derived from an EMBL/GenBank/DDBJ whole genome shotgun (WGS) entry which is preliminary data.</text>
</comment>
<sequence length="257" mass="29934">MKYFAAGEEKIIEDSCLKCIHEGSSKCSNEFPNNSISRGPFYISREYWIESGINQGTDFEPCVDNYKCASEVVRQYVVKHTISNLPNTDYALCYEFGKVHGHAVIDKFDDNRYQTAEEKIIKDTCLTCIHEASSKCSNIFPKNSLSRGPFYISREYWIKSGINQEIDFESCVDDNYQCASEVVRKYVVKHTKSNLPNSDYALCYEFGKVHGRAVINKFNVNRYHSFYCYYEMFNNCYIQALKDTLEKMRFNARPRWG</sequence>
<evidence type="ECO:0000256" key="9">
    <source>
        <dbReference type="PIRSR" id="PIRSR608597-3"/>
    </source>
</evidence>
<name>A0A834XPW9_APHGI</name>
<evidence type="ECO:0000313" key="10">
    <source>
        <dbReference type="EMBL" id="KAF7991273.1"/>
    </source>
</evidence>
<dbReference type="AlphaFoldDB" id="A0A834XPW9"/>
<dbReference type="InterPro" id="IPR023346">
    <property type="entry name" value="Lysozyme-like_dom_sf"/>
</dbReference>
<dbReference type="GO" id="GO:0042742">
    <property type="term" value="P:defense response to bacterium"/>
    <property type="evidence" value="ECO:0007669"/>
    <property type="project" value="UniProtKB-KW"/>
</dbReference>
<keyword evidence="11" id="KW-1185">Reference proteome</keyword>
<dbReference type="SUPFAM" id="SSF53955">
    <property type="entry name" value="Lysozyme-like"/>
    <property type="match status" value="1"/>
</dbReference>
<dbReference type="PANTHER" id="PTHR11195">
    <property type="entry name" value="DESTABILASE-RELATED"/>
    <property type="match status" value="1"/>
</dbReference>
<dbReference type="InterPro" id="IPR008597">
    <property type="entry name" value="Invert_lysozyme"/>
</dbReference>